<reference evidence="2" key="1">
    <citation type="submission" date="2016-11" db="UniProtKB">
        <authorList>
            <consortium name="WormBaseParasite"/>
        </authorList>
    </citation>
    <scope>IDENTIFICATION</scope>
    <source>
        <strain evidence="2">KR3021</strain>
    </source>
</reference>
<protein>
    <submittedName>
        <fullName evidence="2">Actin cortical patch SUR7/pH-response regulator pali</fullName>
    </submittedName>
</protein>
<dbReference type="Proteomes" id="UP000095286">
    <property type="component" value="Unplaced"/>
</dbReference>
<sequence length="228" mass="25331">MCYHFMTAVGFGVFILISSLFSMASIVYPAATLISEFSDFANSCSGSDCLRMTAILNSDCIPYSCSIFYTYVSVEYNQKPYIKGVCDDYYHHLSSGAKRLYSSIAVAVIVQSIAFMTSIIACISFYCCVKFRLIPLIILTLLGTAVTGLMLTYTISYGSLEDHLKDEIVNFFPNLTSVDTMQSLTLWFGIISTISAFFATVLVFIDVVKSCMNNRSTEHTKHSSTYYG</sequence>
<proteinExistence type="predicted"/>
<evidence type="ECO:0000313" key="1">
    <source>
        <dbReference type="Proteomes" id="UP000095286"/>
    </source>
</evidence>
<evidence type="ECO:0000313" key="2">
    <source>
        <dbReference type="WBParaSite" id="RSKR_0000594066.1"/>
    </source>
</evidence>
<organism evidence="1 2">
    <name type="scientific">Rhabditophanes sp. KR3021</name>
    <dbReference type="NCBI Taxonomy" id="114890"/>
    <lineage>
        <taxon>Eukaryota</taxon>
        <taxon>Metazoa</taxon>
        <taxon>Ecdysozoa</taxon>
        <taxon>Nematoda</taxon>
        <taxon>Chromadorea</taxon>
        <taxon>Rhabditida</taxon>
        <taxon>Tylenchina</taxon>
        <taxon>Panagrolaimomorpha</taxon>
        <taxon>Strongyloidoidea</taxon>
        <taxon>Alloionematidae</taxon>
        <taxon>Rhabditophanes</taxon>
    </lineage>
</organism>
<dbReference type="WBParaSite" id="RSKR_0000594066.1">
    <property type="protein sequence ID" value="RSKR_0000594066.1"/>
    <property type="gene ID" value="RSKR_0000594066"/>
</dbReference>
<name>A0AC35TYT4_9BILA</name>
<accession>A0AC35TYT4</accession>